<evidence type="ECO:0000313" key="1">
    <source>
        <dbReference type="EMBL" id="JAD27512.1"/>
    </source>
</evidence>
<dbReference type="AlphaFoldDB" id="A0A0A8YY34"/>
<proteinExistence type="predicted"/>
<sequence>MNQFENNEPYATLAAYVLESITMFQGKDPEHGSCRLGKLTTALNQTKLSALICRPSLVTNH</sequence>
<reference evidence="1" key="2">
    <citation type="journal article" date="2015" name="Data Brief">
        <title>Shoot transcriptome of the giant reed, Arundo donax.</title>
        <authorList>
            <person name="Barrero R.A."/>
            <person name="Guerrero F.D."/>
            <person name="Moolhuijzen P."/>
            <person name="Goolsby J.A."/>
            <person name="Tidwell J."/>
            <person name="Bellgard S.E."/>
            <person name="Bellgard M.I."/>
        </authorList>
    </citation>
    <scope>NUCLEOTIDE SEQUENCE</scope>
    <source>
        <tissue evidence="1">Shoot tissue taken approximately 20 cm above the soil surface</tissue>
    </source>
</reference>
<protein>
    <submittedName>
        <fullName evidence="1">Uncharacterized protein</fullName>
    </submittedName>
</protein>
<reference evidence="1" key="1">
    <citation type="submission" date="2014-09" db="EMBL/GenBank/DDBJ databases">
        <authorList>
            <person name="Magalhaes I.L.F."/>
            <person name="Oliveira U."/>
            <person name="Santos F.R."/>
            <person name="Vidigal T.H.D.A."/>
            <person name="Brescovit A.D."/>
            <person name="Santos A.J."/>
        </authorList>
    </citation>
    <scope>NUCLEOTIDE SEQUENCE</scope>
    <source>
        <tissue evidence="1">Shoot tissue taken approximately 20 cm above the soil surface</tissue>
    </source>
</reference>
<accession>A0A0A8YY34</accession>
<organism evidence="1">
    <name type="scientific">Arundo donax</name>
    <name type="common">Giant reed</name>
    <name type="synonym">Donax arundinaceus</name>
    <dbReference type="NCBI Taxonomy" id="35708"/>
    <lineage>
        <taxon>Eukaryota</taxon>
        <taxon>Viridiplantae</taxon>
        <taxon>Streptophyta</taxon>
        <taxon>Embryophyta</taxon>
        <taxon>Tracheophyta</taxon>
        <taxon>Spermatophyta</taxon>
        <taxon>Magnoliopsida</taxon>
        <taxon>Liliopsida</taxon>
        <taxon>Poales</taxon>
        <taxon>Poaceae</taxon>
        <taxon>PACMAD clade</taxon>
        <taxon>Arundinoideae</taxon>
        <taxon>Arundineae</taxon>
        <taxon>Arundo</taxon>
    </lineage>
</organism>
<name>A0A0A8YY34_ARUDO</name>
<dbReference type="EMBL" id="GBRH01270383">
    <property type="protein sequence ID" value="JAD27512.1"/>
    <property type="molecule type" value="Transcribed_RNA"/>
</dbReference>